<name>G2XNM8_BOTF4</name>
<dbReference type="AlphaFoldDB" id="G2XNM8"/>
<protein>
    <submittedName>
        <fullName evidence="1">Uncharacterized protein</fullName>
    </submittedName>
</protein>
<dbReference type="EMBL" id="FQ790246">
    <property type="protein sequence ID" value="CCD42484.1"/>
    <property type="molecule type" value="Genomic_DNA"/>
</dbReference>
<dbReference type="Proteomes" id="UP000008177">
    <property type="component" value="Unplaced contigs"/>
</dbReference>
<evidence type="ECO:0000313" key="1">
    <source>
        <dbReference type="EMBL" id="CCD42484.1"/>
    </source>
</evidence>
<dbReference type="InParanoid" id="G2XNM8"/>
<dbReference type="STRING" id="999810.G2XNM8"/>
<evidence type="ECO:0000313" key="2">
    <source>
        <dbReference type="Proteomes" id="UP000008177"/>
    </source>
</evidence>
<dbReference type="HOGENOM" id="CLU_002055_2_2_1"/>
<reference evidence="2" key="1">
    <citation type="journal article" date="2011" name="PLoS Genet.">
        <title>Genomic analysis of the necrotrophic fungal pathogens Sclerotinia sclerotiorum and Botrytis cinerea.</title>
        <authorList>
            <person name="Amselem J."/>
            <person name="Cuomo C.A."/>
            <person name="van Kan J.A."/>
            <person name="Viaud M."/>
            <person name="Benito E.P."/>
            <person name="Couloux A."/>
            <person name="Coutinho P.M."/>
            <person name="de Vries R.P."/>
            <person name="Dyer P.S."/>
            <person name="Fillinger S."/>
            <person name="Fournier E."/>
            <person name="Gout L."/>
            <person name="Hahn M."/>
            <person name="Kohn L."/>
            <person name="Lapalu N."/>
            <person name="Plummer K.M."/>
            <person name="Pradier J.M."/>
            <person name="Quevillon E."/>
            <person name="Sharon A."/>
            <person name="Simon A."/>
            <person name="ten Have A."/>
            <person name="Tudzynski B."/>
            <person name="Tudzynski P."/>
            <person name="Wincker P."/>
            <person name="Andrew M."/>
            <person name="Anthouard V."/>
            <person name="Beever R.E."/>
            <person name="Beffa R."/>
            <person name="Benoit I."/>
            <person name="Bouzid O."/>
            <person name="Brault B."/>
            <person name="Chen Z."/>
            <person name="Choquer M."/>
            <person name="Collemare J."/>
            <person name="Cotton P."/>
            <person name="Danchin E.G."/>
            <person name="Da Silva C."/>
            <person name="Gautier A."/>
            <person name="Giraud C."/>
            <person name="Giraud T."/>
            <person name="Gonzalez C."/>
            <person name="Grossetete S."/>
            <person name="Guldener U."/>
            <person name="Henrissat B."/>
            <person name="Howlett B.J."/>
            <person name="Kodira C."/>
            <person name="Kretschmer M."/>
            <person name="Lappartient A."/>
            <person name="Leroch M."/>
            <person name="Levis C."/>
            <person name="Mauceli E."/>
            <person name="Neuveglise C."/>
            <person name="Oeser B."/>
            <person name="Pearson M."/>
            <person name="Poulain J."/>
            <person name="Poussereau N."/>
            <person name="Quesneville H."/>
            <person name="Rascle C."/>
            <person name="Schumacher J."/>
            <person name="Segurens B."/>
            <person name="Sexton A."/>
            <person name="Silva E."/>
            <person name="Sirven C."/>
            <person name="Soanes D.M."/>
            <person name="Talbot N.J."/>
            <person name="Templeton M."/>
            <person name="Yandava C."/>
            <person name="Yarden O."/>
            <person name="Zeng Q."/>
            <person name="Rollins J.A."/>
            <person name="Lebrun M.H."/>
            <person name="Dickman M."/>
        </authorList>
    </citation>
    <scope>NUCLEOTIDE SEQUENCE [LARGE SCALE GENOMIC DNA]</scope>
    <source>
        <strain evidence="2">T4</strain>
    </source>
</reference>
<dbReference type="OrthoDB" id="411592at2759"/>
<organism evidence="1 2">
    <name type="scientific">Botryotinia fuckeliana (strain T4)</name>
    <name type="common">Noble rot fungus</name>
    <name type="synonym">Botrytis cinerea</name>
    <dbReference type="NCBI Taxonomy" id="999810"/>
    <lineage>
        <taxon>Eukaryota</taxon>
        <taxon>Fungi</taxon>
        <taxon>Dikarya</taxon>
        <taxon>Ascomycota</taxon>
        <taxon>Pezizomycotina</taxon>
        <taxon>Leotiomycetes</taxon>
        <taxon>Helotiales</taxon>
        <taxon>Sclerotiniaceae</taxon>
        <taxon>Botrytis</taxon>
    </lineage>
</organism>
<accession>G2XNM8</accession>
<proteinExistence type="predicted"/>
<gene>
    <name evidence="1" type="ORF">BofuT4_uP075670.1</name>
</gene>
<sequence length="57" mass="6579">MAIREAYEKREIVEIKWIDGESNPADAMTKSKPCQALKDLVDNNTITIKVTEWVDRD</sequence>